<proteinExistence type="predicted"/>
<organism evidence="11 12">
    <name type="scientific">Taxus chinensis</name>
    <name type="common">Chinese yew</name>
    <name type="synonym">Taxus wallichiana var. chinensis</name>
    <dbReference type="NCBI Taxonomy" id="29808"/>
    <lineage>
        <taxon>Eukaryota</taxon>
        <taxon>Viridiplantae</taxon>
        <taxon>Streptophyta</taxon>
        <taxon>Embryophyta</taxon>
        <taxon>Tracheophyta</taxon>
        <taxon>Spermatophyta</taxon>
        <taxon>Pinopsida</taxon>
        <taxon>Pinidae</taxon>
        <taxon>Conifers II</taxon>
        <taxon>Cupressales</taxon>
        <taxon>Taxaceae</taxon>
        <taxon>Taxus</taxon>
    </lineage>
</organism>
<evidence type="ECO:0000259" key="10">
    <source>
        <dbReference type="Pfam" id="PF06574"/>
    </source>
</evidence>
<evidence type="ECO:0000256" key="7">
    <source>
        <dbReference type="ARBA" id="ARBA00022741"/>
    </source>
</evidence>
<dbReference type="Pfam" id="PF06574">
    <property type="entry name" value="FAD_syn"/>
    <property type="match status" value="1"/>
</dbReference>
<gene>
    <name evidence="11" type="ORF">KI387_024731</name>
</gene>
<dbReference type="GO" id="GO:0003919">
    <property type="term" value="F:FMN adenylyltransferase activity"/>
    <property type="evidence" value="ECO:0007669"/>
    <property type="project" value="UniProtKB-EC"/>
</dbReference>
<feature type="domain" description="FAD synthetase" evidence="10">
    <location>
        <begin position="34"/>
        <end position="94"/>
    </location>
</feature>
<dbReference type="GO" id="GO:0005524">
    <property type="term" value="F:ATP binding"/>
    <property type="evidence" value="ECO:0007669"/>
    <property type="project" value="UniProtKB-KW"/>
</dbReference>
<sequence length="217" mass="23857">LPVVAKCDRKRALSLWAPLCGGMVPHEYHVQFAKVRSLSPCEFVERLSKELGVKGVVAGANYRFGYKASGDASDLVQLSGEYGLKAYIVDPVMDKFDGSITEKGKIGSDTREKGQVSSTLVRNALAGGNIKRVEDLLGRKHRLMLKTTNCVVTKNTLVACRSSVLNQPPREGHYGCLIVINDHDDVEISCNENVIGYGDLRIDSSQIEVTIHEHNSW</sequence>
<dbReference type="AlphaFoldDB" id="A0AA38G3M2"/>
<evidence type="ECO:0000256" key="1">
    <source>
        <dbReference type="ARBA" id="ARBA00004726"/>
    </source>
</evidence>
<keyword evidence="8" id="KW-0274">FAD</keyword>
<evidence type="ECO:0000313" key="12">
    <source>
        <dbReference type="Proteomes" id="UP000824469"/>
    </source>
</evidence>
<keyword evidence="12" id="KW-1185">Reference proteome</keyword>
<feature type="non-terminal residue" evidence="11">
    <location>
        <position position="217"/>
    </location>
</feature>
<evidence type="ECO:0000256" key="8">
    <source>
        <dbReference type="ARBA" id="ARBA00022827"/>
    </source>
</evidence>
<evidence type="ECO:0000256" key="6">
    <source>
        <dbReference type="ARBA" id="ARBA00022695"/>
    </source>
</evidence>
<dbReference type="Proteomes" id="UP000824469">
    <property type="component" value="Unassembled WGS sequence"/>
</dbReference>
<reference evidence="11 12" key="1">
    <citation type="journal article" date="2021" name="Nat. Plants">
        <title>The Taxus genome provides insights into paclitaxel biosynthesis.</title>
        <authorList>
            <person name="Xiong X."/>
            <person name="Gou J."/>
            <person name="Liao Q."/>
            <person name="Li Y."/>
            <person name="Zhou Q."/>
            <person name="Bi G."/>
            <person name="Li C."/>
            <person name="Du R."/>
            <person name="Wang X."/>
            <person name="Sun T."/>
            <person name="Guo L."/>
            <person name="Liang H."/>
            <person name="Lu P."/>
            <person name="Wu Y."/>
            <person name="Zhang Z."/>
            <person name="Ro D.K."/>
            <person name="Shang Y."/>
            <person name="Huang S."/>
            <person name="Yan J."/>
        </authorList>
    </citation>
    <scope>NUCLEOTIDE SEQUENCE [LARGE SCALE GENOMIC DNA]</scope>
    <source>
        <strain evidence="11">Ta-2019</strain>
    </source>
</reference>
<dbReference type="Gene3D" id="3.40.50.620">
    <property type="entry name" value="HUPs"/>
    <property type="match status" value="1"/>
</dbReference>
<feature type="non-terminal residue" evidence="11">
    <location>
        <position position="1"/>
    </location>
</feature>
<evidence type="ECO:0000256" key="2">
    <source>
        <dbReference type="ARBA" id="ARBA00012393"/>
    </source>
</evidence>
<evidence type="ECO:0000256" key="3">
    <source>
        <dbReference type="ARBA" id="ARBA00022630"/>
    </source>
</evidence>
<dbReference type="EC" id="2.7.7.2" evidence="2"/>
<comment type="pathway">
    <text evidence="1">Cofactor biosynthesis; FAD biosynthesis; FAD from FMN: step 1/1.</text>
</comment>
<keyword evidence="4" id="KW-0288">FMN</keyword>
<protein>
    <recommendedName>
        <fullName evidence="2">FAD synthase</fullName>
        <ecNumber evidence="2">2.7.7.2</ecNumber>
    </recommendedName>
</protein>
<dbReference type="SUPFAM" id="SSF52374">
    <property type="entry name" value="Nucleotidylyl transferase"/>
    <property type="match status" value="1"/>
</dbReference>
<comment type="caution">
    <text evidence="11">The sequence shown here is derived from an EMBL/GenBank/DDBJ whole genome shotgun (WGS) entry which is preliminary data.</text>
</comment>
<evidence type="ECO:0000256" key="4">
    <source>
        <dbReference type="ARBA" id="ARBA00022643"/>
    </source>
</evidence>
<dbReference type="EMBL" id="JAHRHJ020000005">
    <property type="protein sequence ID" value="KAH9316104.1"/>
    <property type="molecule type" value="Genomic_DNA"/>
</dbReference>
<keyword evidence="9" id="KW-0067">ATP-binding</keyword>
<keyword evidence="6" id="KW-0548">Nucleotidyltransferase</keyword>
<keyword evidence="3" id="KW-0285">Flavoprotein</keyword>
<dbReference type="InterPro" id="IPR015864">
    <property type="entry name" value="FAD_synthase"/>
</dbReference>
<keyword evidence="5" id="KW-0808">Transferase</keyword>
<name>A0AA38G3M2_TAXCH</name>
<keyword evidence="7" id="KW-0547">Nucleotide-binding</keyword>
<accession>A0AA38G3M2</accession>
<evidence type="ECO:0000256" key="5">
    <source>
        <dbReference type="ARBA" id="ARBA00022679"/>
    </source>
</evidence>
<evidence type="ECO:0000256" key="9">
    <source>
        <dbReference type="ARBA" id="ARBA00022840"/>
    </source>
</evidence>
<dbReference type="GO" id="GO:0009231">
    <property type="term" value="P:riboflavin biosynthetic process"/>
    <property type="evidence" value="ECO:0007669"/>
    <property type="project" value="InterPro"/>
</dbReference>
<evidence type="ECO:0000313" key="11">
    <source>
        <dbReference type="EMBL" id="KAH9316104.1"/>
    </source>
</evidence>
<dbReference type="OMA" id="LPVVAKC"/>
<dbReference type="InterPro" id="IPR014729">
    <property type="entry name" value="Rossmann-like_a/b/a_fold"/>
</dbReference>